<name>A0A218ZDA2_9HELO</name>
<keyword evidence="2 6" id="KW-0121">Carboxypeptidase</keyword>
<dbReference type="PANTHER" id="PTHR11802:SF479">
    <property type="entry name" value="CARBOXYPEPTIDASE"/>
    <property type="match status" value="1"/>
</dbReference>
<dbReference type="InterPro" id="IPR029058">
    <property type="entry name" value="AB_hydrolase_fold"/>
</dbReference>
<dbReference type="SUPFAM" id="SSF53474">
    <property type="entry name" value="alpha/beta-Hydrolases"/>
    <property type="match status" value="1"/>
</dbReference>
<protein>
    <recommendedName>
        <fullName evidence="6">Carboxypeptidase</fullName>
        <ecNumber evidence="6">3.4.16.-</ecNumber>
    </recommendedName>
</protein>
<keyword evidence="8" id="KW-1185">Reference proteome</keyword>
<gene>
    <name evidence="7" type="ORF">B2J93_5654</name>
</gene>
<dbReference type="EC" id="3.4.16.-" evidence="6"/>
<dbReference type="InParanoid" id="A0A218ZDA2"/>
<dbReference type="PROSITE" id="PS00131">
    <property type="entry name" value="CARBOXYPEPT_SER_SER"/>
    <property type="match status" value="1"/>
</dbReference>
<dbReference type="GO" id="GO:0004185">
    <property type="term" value="F:serine-type carboxypeptidase activity"/>
    <property type="evidence" value="ECO:0007669"/>
    <property type="project" value="UniProtKB-UniRule"/>
</dbReference>
<evidence type="ECO:0000256" key="2">
    <source>
        <dbReference type="ARBA" id="ARBA00022645"/>
    </source>
</evidence>
<keyword evidence="3 6" id="KW-0645">Protease</keyword>
<evidence type="ECO:0000256" key="6">
    <source>
        <dbReference type="RuleBase" id="RU361156"/>
    </source>
</evidence>
<evidence type="ECO:0000313" key="8">
    <source>
        <dbReference type="Proteomes" id="UP000242519"/>
    </source>
</evidence>
<dbReference type="InterPro" id="IPR018202">
    <property type="entry name" value="Ser_caboxypep_ser_AS"/>
</dbReference>
<organism evidence="7 8">
    <name type="scientific">Diplocarpon coronariae</name>
    <dbReference type="NCBI Taxonomy" id="2795749"/>
    <lineage>
        <taxon>Eukaryota</taxon>
        <taxon>Fungi</taxon>
        <taxon>Dikarya</taxon>
        <taxon>Ascomycota</taxon>
        <taxon>Pezizomycotina</taxon>
        <taxon>Leotiomycetes</taxon>
        <taxon>Helotiales</taxon>
        <taxon>Drepanopezizaceae</taxon>
        <taxon>Diplocarpon</taxon>
    </lineage>
</organism>
<comment type="caution">
    <text evidence="7">The sequence shown here is derived from an EMBL/GenBank/DDBJ whole genome shotgun (WGS) entry which is preliminary data.</text>
</comment>
<evidence type="ECO:0000256" key="5">
    <source>
        <dbReference type="ARBA" id="ARBA00023180"/>
    </source>
</evidence>
<dbReference type="AlphaFoldDB" id="A0A218ZDA2"/>
<accession>A0A218ZDA2</accession>
<feature type="chain" id="PRO_5011824583" description="Carboxypeptidase" evidence="6">
    <location>
        <begin position="20"/>
        <end position="526"/>
    </location>
</feature>
<dbReference type="InterPro" id="IPR001563">
    <property type="entry name" value="Peptidase_S10"/>
</dbReference>
<dbReference type="PANTHER" id="PTHR11802">
    <property type="entry name" value="SERINE PROTEASE FAMILY S10 SERINE CARBOXYPEPTIDASE"/>
    <property type="match status" value="1"/>
</dbReference>
<evidence type="ECO:0000256" key="4">
    <source>
        <dbReference type="ARBA" id="ARBA00022801"/>
    </source>
</evidence>
<keyword evidence="5" id="KW-0325">Glycoprotein</keyword>
<sequence>MRFSSLVAVLSGAAGLASATGYSGPSPKHDGGADKPRKLHLRDTQMHQQQNPSQYLTNATAKYVVNGTAIPEVDFDIGESYAGLMPISSNKNESRQLYFWFFPSDNPEAQEEILIWLGGGPSCSALEGLLQDNGPFIWRPGTYKPIRNMFSWTNLTNVVYVEQPVGTGFSQGIPNATNATMLAEQFLGFWKSFVQTFAMQGRRVYIAGESYAGFYIPHIADAMFNKEDKEYFNLDSTMLYDPMTASGQTHHQIPALRFVEYWKGLHPFTEKEWDYLRNVDDSCGYTAYMDKYLTFPPPGPFPVEIPGAGEDGLVEDDCNIFNAVRTGMFGQNPFWETIKITSSFPPLWDVLGNQRVDPSVPEGHTIYFARPDVQAAINAPIGDWEVCADSDEEQWDDNSSLDVLPSVIERSNRTMIVQGALDLLYSTNGSLLVIQNLTWDGAQGFTEKPSDPFRVPLFNAESWDYLAPFGIVGTTHTERGLTWVSVNSAGLRIAQHAPSAAYRQVEFLIGRQNSLSADTRFSTWSY</sequence>
<feature type="signal peptide" evidence="6">
    <location>
        <begin position="1"/>
        <end position="19"/>
    </location>
</feature>
<proteinExistence type="inferred from homology"/>
<dbReference type="Proteomes" id="UP000242519">
    <property type="component" value="Unassembled WGS sequence"/>
</dbReference>
<dbReference type="GO" id="GO:0006508">
    <property type="term" value="P:proteolysis"/>
    <property type="evidence" value="ECO:0007669"/>
    <property type="project" value="UniProtKB-KW"/>
</dbReference>
<dbReference type="STRING" id="503106.A0A218ZDA2"/>
<evidence type="ECO:0000256" key="3">
    <source>
        <dbReference type="ARBA" id="ARBA00022670"/>
    </source>
</evidence>
<keyword evidence="4 6" id="KW-0378">Hydrolase</keyword>
<dbReference type="EMBL" id="MZNU01000078">
    <property type="protein sequence ID" value="OWP05136.1"/>
    <property type="molecule type" value="Genomic_DNA"/>
</dbReference>
<evidence type="ECO:0000313" key="7">
    <source>
        <dbReference type="EMBL" id="OWP05136.1"/>
    </source>
</evidence>
<evidence type="ECO:0000256" key="1">
    <source>
        <dbReference type="ARBA" id="ARBA00009431"/>
    </source>
</evidence>
<dbReference type="OrthoDB" id="443318at2759"/>
<dbReference type="PRINTS" id="PR00724">
    <property type="entry name" value="CRBOXYPTASEC"/>
</dbReference>
<reference evidence="7 8" key="1">
    <citation type="submission" date="2017-04" db="EMBL/GenBank/DDBJ databases">
        <title>Draft genome sequence of Marssonina coronaria NL1: causal agent of apple blotch.</title>
        <authorList>
            <person name="Cheng Q."/>
        </authorList>
    </citation>
    <scope>NUCLEOTIDE SEQUENCE [LARGE SCALE GENOMIC DNA]</scope>
    <source>
        <strain evidence="7 8">NL1</strain>
    </source>
</reference>
<comment type="similarity">
    <text evidence="1 6">Belongs to the peptidase S10 family.</text>
</comment>
<keyword evidence="6" id="KW-0732">Signal</keyword>
<dbReference type="Pfam" id="PF00450">
    <property type="entry name" value="Peptidase_S10"/>
    <property type="match status" value="1"/>
</dbReference>
<dbReference type="Gene3D" id="3.40.50.1820">
    <property type="entry name" value="alpha/beta hydrolase"/>
    <property type="match status" value="1"/>
</dbReference>